<keyword evidence="4" id="KW-0411">Iron-sulfur</keyword>
<evidence type="ECO:0000256" key="4">
    <source>
        <dbReference type="ARBA" id="ARBA00023014"/>
    </source>
</evidence>
<keyword evidence="2" id="KW-0479">Metal-binding</keyword>
<accession>A0A9W6ZGC8</accession>
<dbReference type="GO" id="GO:0005739">
    <property type="term" value="C:mitochondrion"/>
    <property type="evidence" value="ECO:0007669"/>
    <property type="project" value="TreeGrafter"/>
</dbReference>
<dbReference type="InterPro" id="IPR001055">
    <property type="entry name" value="Adrenodoxin-like"/>
</dbReference>
<proteinExistence type="predicted"/>
<dbReference type="Gene3D" id="3.10.20.30">
    <property type="match status" value="1"/>
</dbReference>
<comment type="caution">
    <text evidence="5">The sequence shown here is derived from an EMBL/GenBank/DDBJ whole genome shotgun (WGS) entry which is preliminary data.</text>
</comment>
<dbReference type="AlphaFoldDB" id="A0A9W6ZGC8"/>
<dbReference type="GO" id="GO:0051537">
    <property type="term" value="F:2 iron, 2 sulfur cluster binding"/>
    <property type="evidence" value="ECO:0007669"/>
    <property type="project" value="UniProtKB-KW"/>
</dbReference>
<dbReference type="OrthoDB" id="268593at2759"/>
<dbReference type="GO" id="GO:0140647">
    <property type="term" value="P:P450-containing electron transport chain"/>
    <property type="evidence" value="ECO:0007669"/>
    <property type="project" value="InterPro"/>
</dbReference>
<dbReference type="Proteomes" id="UP001165122">
    <property type="component" value="Unassembled WGS sequence"/>
</dbReference>
<name>A0A9W6ZGC8_9STRA</name>
<keyword evidence="6" id="KW-1185">Reference proteome</keyword>
<sequence>MFSRVTSTLLRRSSALRTLSTPTVSSKTVSLTFIDSMGSRLTVPALHGQNLYEVATNNKIDLGPNPSVGGVVEKAHSERWTEDLFGVGSNTGFDHVIIPSPYHPFLPPRSEDELSNLQAVWDEEEIGAGSRLASSIVVNGEMNGMTVFVPDGVPDDCP</sequence>
<evidence type="ECO:0000256" key="2">
    <source>
        <dbReference type="ARBA" id="ARBA00022723"/>
    </source>
</evidence>
<keyword evidence="3" id="KW-0408">Iron</keyword>
<dbReference type="PANTHER" id="PTHR23426:SF67">
    <property type="entry name" value="2FE-2S FERREDOXIN-TYPE DOMAIN-CONTAINING PROTEIN"/>
    <property type="match status" value="1"/>
</dbReference>
<dbReference type="PANTHER" id="PTHR23426">
    <property type="entry name" value="FERREDOXIN/ADRENODOXIN"/>
    <property type="match status" value="1"/>
</dbReference>
<gene>
    <name evidence="5" type="ORF">TrLO_g5029</name>
</gene>
<evidence type="ECO:0000256" key="3">
    <source>
        <dbReference type="ARBA" id="ARBA00023004"/>
    </source>
</evidence>
<protein>
    <submittedName>
        <fullName evidence="5">Uncharacterized protein</fullName>
    </submittedName>
</protein>
<dbReference type="GO" id="GO:0046872">
    <property type="term" value="F:metal ion binding"/>
    <property type="evidence" value="ECO:0007669"/>
    <property type="project" value="UniProtKB-KW"/>
</dbReference>
<dbReference type="InterPro" id="IPR012675">
    <property type="entry name" value="Beta-grasp_dom_sf"/>
</dbReference>
<organism evidence="5 6">
    <name type="scientific">Triparma laevis f. longispina</name>
    <dbReference type="NCBI Taxonomy" id="1714387"/>
    <lineage>
        <taxon>Eukaryota</taxon>
        <taxon>Sar</taxon>
        <taxon>Stramenopiles</taxon>
        <taxon>Ochrophyta</taxon>
        <taxon>Bolidophyceae</taxon>
        <taxon>Parmales</taxon>
        <taxon>Triparmaceae</taxon>
        <taxon>Triparma</taxon>
    </lineage>
</organism>
<dbReference type="EMBL" id="BRXW01000392">
    <property type="protein sequence ID" value="GMH49860.1"/>
    <property type="molecule type" value="Genomic_DNA"/>
</dbReference>
<evidence type="ECO:0000256" key="1">
    <source>
        <dbReference type="ARBA" id="ARBA00022714"/>
    </source>
</evidence>
<dbReference type="GO" id="GO:0009055">
    <property type="term" value="F:electron transfer activity"/>
    <property type="evidence" value="ECO:0007669"/>
    <property type="project" value="TreeGrafter"/>
</dbReference>
<reference evidence="6" key="1">
    <citation type="journal article" date="2023" name="Commun. Biol.">
        <title>Genome analysis of Parmales, the sister group of diatoms, reveals the evolutionary specialization of diatoms from phago-mixotrophs to photoautotrophs.</title>
        <authorList>
            <person name="Ban H."/>
            <person name="Sato S."/>
            <person name="Yoshikawa S."/>
            <person name="Yamada K."/>
            <person name="Nakamura Y."/>
            <person name="Ichinomiya M."/>
            <person name="Sato N."/>
            <person name="Blanc-Mathieu R."/>
            <person name="Endo H."/>
            <person name="Kuwata A."/>
            <person name="Ogata H."/>
        </authorList>
    </citation>
    <scope>NUCLEOTIDE SEQUENCE [LARGE SCALE GENOMIC DNA]</scope>
    <source>
        <strain evidence="6">NIES 3700</strain>
    </source>
</reference>
<evidence type="ECO:0000313" key="6">
    <source>
        <dbReference type="Proteomes" id="UP001165122"/>
    </source>
</evidence>
<keyword evidence="1" id="KW-0001">2Fe-2S</keyword>
<evidence type="ECO:0000313" key="5">
    <source>
        <dbReference type="EMBL" id="GMH49860.1"/>
    </source>
</evidence>